<feature type="domain" description="ABC transmembrane type-1" evidence="9">
    <location>
        <begin position="74"/>
        <end position="280"/>
    </location>
</feature>
<keyword evidence="7 8" id="KW-0472">Membrane</keyword>
<sequence>MSLAIDRQRSRLLTASALIGPATIFVAVSLFAPLAILFRFSLNGFDKATKTMVEALTAANYIHFFTDPYYTAALATTVKIALLSTVACLVLGFPLAYVVARTQSRFKHLLIIAIVLPLFVGNAVRAAGWMVVFGNKGFVNAGLTGLGLIDKPLEIMFTEKAVIIGIIAVNLPFMVLSLQSVIEGIDRAVEEAAFSLGAPPLTMFRRVLWPLALPGILSGTILTFILAMNAYATPYLLGGPLFKMMAPLVYNQFTQQTNWPFGGAIAFILMAVTLGLTVVANLLIQRRSARRTTA</sequence>
<dbReference type="STRING" id="225324.SAMN02745126_03211"/>
<evidence type="ECO:0000256" key="6">
    <source>
        <dbReference type="ARBA" id="ARBA00022989"/>
    </source>
</evidence>
<evidence type="ECO:0000256" key="7">
    <source>
        <dbReference type="ARBA" id="ARBA00023136"/>
    </source>
</evidence>
<keyword evidence="5 8" id="KW-0812">Transmembrane</keyword>
<feature type="transmembrane region" description="Helical" evidence="8">
    <location>
        <begin position="161"/>
        <end position="182"/>
    </location>
</feature>
<comment type="subcellular location">
    <subcellularLocation>
        <location evidence="1 8">Cell membrane</location>
        <topology evidence="1 8">Multi-pass membrane protein</topology>
    </subcellularLocation>
</comment>
<comment type="similarity">
    <text evidence="2">Belongs to the binding-protein-dependent transport system permease family. CysTW subfamily.</text>
</comment>
<feature type="transmembrane region" description="Helical" evidence="8">
    <location>
        <begin position="12"/>
        <end position="38"/>
    </location>
</feature>
<dbReference type="PANTHER" id="PTHR42929:SF5">
    <property type="entry name" value="ABC TRANSPORTER PERMEASE PROTEIN"/>
    <property type="match status" value="1"/>
</dbReference>
<dbReference type="AlphaFoldDB" id="A0A1T4QGG9"/>
<dbReference type="InterPro" id="IPR000515">
    <property type="entry name" value="MetI-like"/>
</dbReference>
<dbReference type="Pfam" id="PF00528">
    <property type="entry name" value="BPD_transp_1"/>
    <property type="match status" value="1"/>
</dbReference>
<feature type="transmembrane region" description="Helical" evidence="8">
    <location>
        <begin position="259"/>
        <end position="284"/>
    </location>
</feature>
<dbReference type="EMBL" id="FUWJ01000003">
    <property type="protein sequence ID" value="SKA02792.1"/>
    <property type="molecule type" value="Genomic_DNA"/>
</dbReference>
<feature type="transmembrane region" description="Helical" evidence="8">
    <location>
        <begin position="207"/>
        <end position="228"/>
    </location>
</feature>
<feature type="transmembrane region" description="Helical" evidence="8">
    <location>
        <begin position="106"/>
        <end position="124"/>
    </location>
</feature>
<evidence type="ECO:0000256" key="3">
    <source>
        <dbReference type="ARBA" id="ARBA00022448"/>
    </source>
</evidence>
<evidence type="ECO:0000313" key="10">
    <source>
        <dbReference type="EMBL" id="SKA02792.1"/>
    </source>
</evidence>
<accession>A0A1T4QGG9</accession>
<keyword evidence="6 8" id="KW-1133">Transmembrane helix</keyword>
<organism evidence="10 11">
    <name type="scientific">Enhydrobacter aerosaccus</name>
    <dbReference type="NCBI Taxonomy" id="225324"/>
    <lineage>
        <taxon>Bacteria</taxon>
        <taxon>Pseudomonadati</taxon>
        <taxon>Pseudomonadota</taxon>
        <taxon>Alphaproteobacteria</taxon>
        <taxon>Hyphomicrobiales</taxon>
        <taxon>Enhydrobacter</taxon>
    </lineage>
</organism>
<dbReference type="InterPro" id="IPR035906">
    <property type="entry name" value="MetI-like_sf"/>
</dbReference>
<dbReference type="PANTHER" id="PTHR42929">
    <property type="entry name" value="INNER MEMBRANE ABC TRANSPORTER PERMEASE PROTEIN YDCU-RELATED-RELATED"/>
    <property type="match status" value="1"/>
</dbReference>
<evidence type="ECO:0000256" key="5">
    <source>
        <dbReference type="ARBA" id="ARBA00022692"/>
    </source>
</evidence>
<evidence type="ECO:0000256" key="1">
    <source>
        <dbReference type="ARBA" id="ARBA00004651"/>
    </source>
</evidence>
<reference evidence="11" key="1">
    <citation type="submission" date="2017-02" db="EMBL/GenBank/DDBJ databases">
        <authorList>
            <person name="Varghese N."/>
            <person name="Submissions S."/>
        </authorList>
    </citation>
    <scope>NUCLEOTIDE SEQUENCE [LARGE SCALE GENOMIC DNA]</scope>
    <source>
        <strain evidence="11">ATCC 27094</strain>
    </source>
</reference>
<name>A0A1T4QGG9_9HYPH</name>
<evidence type="ECO:0000256" key="2">
    <source>
        <dbReference type="ARBA" id="ARBA00007069"/>
    </source>
</evidence>
<proteinExistence type="inferred from homology"/>
<evidence type="ECO:0000256" key="4">
    <source>
        <dbReference type="ARBA" id="ARBA00022475"/>
    </source>
</evidence>
<dbReference type="Proteomes" id="UP000190092">
    <property type="component" value="Unassembled WGS sequence"/>
</dbReference>
<dbReference type="GO" id="GO:0005886">
    <property type="term" value="C:plasma membrane"/>
    <property type="evidence" value="ECO:0007669"/>
    <property type="project" value="UniProtKB-SubCell"/>
</dbReference>
<dbReference type="RefSeq" id="WP_085934909.1">
    <property type="nucleotide sequence ID" value="NZ_FUWJ01000003.1"/>
</dbReference>
<evidence type="ECO:0000259" key="9">
    <source>
        <dbReference type="PROSITE" id="PS50928"/>
    </source>
</evidence>
<gene>
    <name evidence="10" type="ORF">SAMN02745126_03211</name>
</gene>
<dbReference type="Gene3D" id="1.10.3720.10">
    <property type="entry name" value="MetI-like"/>
    <property type="match status" value="1"/>
</dbReference>
<dbReference type="PROSITE" id="PS50928">
    <property type="entry name" value="ABC_TM1"/>
    <property type="match status" value="1"/>
</dbReference>
<dbReference type="OrthoDB" id="7915284at2"/>
<dbReference type="SUPFAM" id="SSF161098">
    <property type="entry name" value="MetI-like"/>
    <property type="match status" value="1"/>
</dbReference>
<dbReference type="GO" id="GO:0055085">
    <property type="term" value="P:transmembrane transport"/>
    <property type="evidence" value="ECO:0007669"/>
    <property type="project" value="InterPro"/>
</dbReference>
<dbReference type="CDD" id="cd06261">
    <property type="entry name" value="TM_PBP2"/>
    <property type="match status" value="1"/>
</dbReference>
<keyword evidence="11" id="KW-1185">Reference proteome</keyword>
<evidence type="ECO:0000313" key="11">
    <source>
        <dbReference type="Proteomes" id="UP000190092"/>
    </source>
</evidence>
<evidence type="ECO:0000256" key="8">
    <source>
        <dbReference type="RuleBase" id="RU363032"/>
    </source>
</evidence>
<feature type="transmembrane region" description="Helical" evidence="8">
    <location>
        <begin position="80"/>
        <end position="99"/>
    </location>
</feature>
<keyword evidence="4" id="KW-1003">Cell membrane</keyword>
<protein>
    <submittedName>
        <fullName evidence="10">Putative spermidine/putrescine transport system permease protein</fullName>
    </submittedName>
</protein>
<keyword evidence="3 8" id="KW-0813">Transport</keyword>